<dbReference type="STRING" id="48467.SAMN02745166_04793"/>
<feature type="domain" description="Pyridoxamine 5'-phosphate oxidase N-terminal" evidence="1">
    <location>
        <begin position="43"/>
        <end position="136"/>
    </location>
</feature>
<proteinExistence type="predicted"/>
<evidence type="ECO:0000313" key="3">
    <source>
        <dbReference type="Proteomes" id="UP000190774"/>
    </source>
</evidence>
<dbReference type="InterPro" id="IPR012349">
    <property type="entry name" value="Split_barrel_FMN-bd"/>
</dbReference>
<keyword evidence="3" id="KW-1185">Reference proteome</keyword>
<dbReference type="OrthoDB" id="9796486at2"/>
<dbReference type="EMBL" id="FUYE01000024">
    <property type="protein sequence ID" value="SKB07785.1"/>
    <property type="molecule type" value="Genomic_DNA"/>
</dbReference>
<dbReference type="AlphaFoldDB" id="A0A1T4Z2M6"/>
<dbReference type="RefSeq" id="WP_078815906.1">
    <property type="nucleotide sequence ID" value="NZ_FUYE01000024.1"/>
</dbReference>
<gene>
    <name evidence="2" type="ORF">SAMN02745166_04793</name>
</gene>
<dbReference type="Pfam" id="PF01243">
    <property type="entry name" value="PNPOx_N"/>
    <property type="match status" value="1"/>
</dbReference>
<organism evidence="2 3">
    <name type="scientific">Prosthecobacter debontii</name>
    <dbReference type="NCBI Taxonomy" id="48467"/>
    <lineage>
        <taxon>Bacteria</taxon>
        <taxon>Pseudomonadati</taxon>
        <taxon>Verrucomicrobiota</taxon>
        <taxon>Verrucomicrobiia</taxon>
        <taxon>Verrucomicrobiales</taxon>
        <taxon>Verrucomicrobiaceae</taxon>
        <taxon>Prosthecobacter</taxon>
    </lineage>
</organism>
<sequence>MAHKFLDLTFTPAVLEAQQHYFGRSHAIPPAAQDDALGPEEIAFIESRDSFYLSSVSETGWPYTQHRGGPAGFCKVIRPNQLVFADYKGNRQMLSTGNLATDDRVCLFMMDYPARERLKLLGHAEVLDAREHPDLVRQITTPELASITERVFRIHVVAFDWNCPKYITPRYTAAQVQELITPLKTRIAELESQLAEHRS</sequence>
<dbReference type="PANTHER" id="PTHR42815:SF2">
    <property type="entry name" value="FAD-BINDING, PUTATIVE (AFU_ORTHOLOGUE AFUA_6G07600)-RELATED"/>
    <property type="match status" value="1"/>
</dbReference>
<dbReference type="Gene3D" id="2.30.110.10">
    <property type="entry name" value="Electron Transport, Fmn-binding Protein, Chain A"/>
    <property type="match status" value="1"/>
</dbReference>
<dbReference type="PANTHER" id="PTHR42815">
    <property type="entry name" value="FAD-BINDING, PUTATIVE (AFU_ORTHOLOGUE AFUA_6G07600)-RELATED"/>
    <property type="match status" value="1"/>
</dbReference>
<dbReference type="Proteomes" id="UP000190774">
    <property type="component" value="Unassembled WGS sequence"/>
</dbReference>
<name>A0A1T4Z2M6_9BACT</name>
<accession>A0A1T4Z2M6</accession>
<dbReference type="InterPro" id="IPR011576">
    <property type="entry name" value="Pyridox_Oxase_N"/>
</dbReference>
<evidence type="ECO:0000259" key="1">
    <source>
        <dbReference type="Pfam" id="PF01243"/>
    </source>
</evidence>
<reference evidence="3" key="1">
    <citation type="submission" date="2017-02" db="EMBL/GenBank/DDBJ databases">
        <authorList>
            <person name="Varghese N."/>
            <person name="Submissions S."/>
        </authorList>
    </citation>
    <scope>NUCLEOTIDE SEQUENCE [LARGE SCALE GENOMIC DNA]</scope>
    <source>
        <strain evidence="3">ATCC 700200</strain>
    </source>
</reference>
<dbReference type="SUPFAM" id="SSF50475">
    <property type="entry name" value="FMN-binding split barrel"/>
    <property type="match status" value="1"/>
</dbReference>
<protein>
    <recommendedName>
        <fullName evidence="1">Pyridoxamine 5'-phosphate oxidase N-terminal domain-containing protein</fullName>
    </recommendedName>
</protein>
<evidence type="ECO:0000313" key="2">
    <source>
        <dbReference type="EMBL" id="SKB07785.1"/>
    </source>
</evidence>